<dbReference type="PANTHER" id="PTHR47506:SF1">
    <property type="entry name" value="HTH-TYPE TRANSCRIPTIONAL REGULATOR YJDC"/>
    <property type="match status" value="1"/>
</dbReference>
<name>A0A1C3JWV0_9BURK</name>
<dbReference type="PANTHER" id="PTHR47506">
    <property type="entry name" value="TRANSCRIPTIONAL REGULATORY PROTEIN"/>
    <property type="match status" value="1"/>
</dbReference>
<feature type="domain" description="HTH tetR-type" evidence="6">
    <location>
        <begin position="1"/>
        <end position="50"/>
    </location>
</feature>
<evidence type="ECO:0000313" key="8">
    <source>
        <dbReference type="EMBL" id="SOE47739.1"/>
    </source>
</evidence>
<proteinExistence type="predicted"/>
<gene>
    <name evidence="7" type="ORF">ODI_03769</name>
    <name evidence="8" type="ORF">ODI_R1019</name>
</gene>
<keyword evidence="1" id="KW-0678">Repressor</keyword>
<accession>A0A1C3JWV0</accession>
<keyword evidence="2" id="KW-0805">Transcription regulation</keyword>
<dbReference type="Gene3D" id="1.10.10.60">
    <property type="entry name" value="Homeodomain-like"/>
    <property type="match status" value="1"/>
</dbReference>
<evidence type="ECO:0000256" key="5">
    <source>
        <dbReference type="PROSITE-ProRule" id="PRU00335"/>
    </source>
</evidence>
<evidence type="ECO:0000313" key="9">
    <source>
        <dbReference type="Proteomes" id="UP000078558"/>
    </source>
</evidence>
<evidence type="ECO:0000256" key="2">
    <source>
        <dbReference type="ARBA" id="ARBA00023015"/>
    </source>
</evidence>
<dbReference type="InterPro" id="IPR001647">
    <property type="entry name" value="HTH_TetR"/>
</dbReference>
<dbReference type="Proteomes" id="UP000078558">
    <property type="component" value="Chromosome I"/>
</dbReference>
<dbReference type="InterPro" id="IPR036271">
    <property type="entry name" value="Tet_transcr_reg_TetR-rel_C_sf"/>
</dbReference>
<dbReference type="RefSeq" id="WP_231968199.1">
    <property type="nucleotide sequence ID" value="NZ_LT907988.1"/>
</dbReference>
<dbReference type="EMBL" id="LT907988">
    <property type="protein sequence ID" value="SOE47739.1"/>
    <property type="molecule type" value="Genomic_DNA"/>
</dbReference>
<dbReference type="Pfam" id="PF00440">
    <property type="entry name" value="TetR_N"/>
    <property type="match status" value="1"/>
</dbReference>
<dbReference type="Gene3D" id="1.10.357.10">
    <property type="entry name" value="Tetracycline Repressor, domain 2"/>
    <property type="match status" value="1"/>
</dbReference>
<dbReference type="InterPro" id="IPR011075">
    <property type="entry name" value="TetR_C"/>
</dbReference>
<reference evidence="8 9" key="2">
    <citation type="submission" date="2017-08" db="EMBL/GenBank/DDBJ databases">
        <authorList>
            <person name="de Groot N.N."/>
        </authorList>
    </citation>
    <scope>NUCLEOTIDE SEQUENCE [LARGE SCALE GENOMIC DNA]</scope>
    <source>
        <strain evidence="8">Orrdi1</strain>
    </source>
</reference>
<organism evidence="7 9">
    <name type="scientific">Orrella dioscoreae</name>
    <dbReference type="NCBI Taxonomy" id="1851544"/>
    <lineage>
        <taxon>Bacteria</taxon>
        <taxon>Pseudomonadati</taxon>
        <taxon>Pseudomonadota</taxon>
        <taxon>Betaproteobacteria</taxon>
        <taxon>Burkholderiales</taxon>
        <taxon>Alcaligenaceae</taxon>
        <taxon>Orrella</taxon>
    </lineage>
</organism>
<dbReference type="SUPFAM" id="SSF48498">
    <property type="entry name" value="Tetracyclin repressor-like, C-terminal domain"/>
    <property type="match status" value="1"/>
</dbReference>
<dbReference type="PROSITE" id="PS01081">
    <property type="entry name" value="HTH_TETR_1"/>
    <property type="match status" value="1"/>
</dbReference>
<keyword evidence="3 5" id="KW-0238">DNA-binding</keyword>
<dbReference type="EMBL" id="FLRC01000002">
    <property type="protein sequence ID" value="SBT23741.1"/>
    <property type="molecule type" value="Genomic_DNA"/>
</dbReference>
<evidence type="ECO:0000256" key="3">
    <source>
        <dbReference type="ARBA" id="ARBA00023125"/>
    </source>
</evidence>
<dbReference type="InterPro" id="IPR009057">
    <property type="entry name" value="Homeodomain-like_sf"/>
</dbReference>
<dbReference type="InterPro" id="IPR023772">
    <property type="entry name" value="DNA-bd_HTH_TetR-type_CS"/>
</dbReference>
<evidence type="ECO:0000313" key="7">
    <source>
        <dbReference type="EMBL" id="SBT23741.1"/>
    </source>
</evidence>
<reference evidence="7 9" key="1">
    <citation type="submission" date="2016-06" db="EMBL/GenBank/DDBJ databases">
        <authorList>
            <person name="Kjaerup R.B."/>
            <person name="Dalgaard T.S."/>
            <person name="Juul-Madsen H.R."/>
        </authorList>
    </citation>
    <scope>NUCLEOTIDE SEQUENCE [LARGE SCALE GENOMIC DNA]</scope>
    <source>
        <strain evidence="7">Orrdi1</strain>
    </source>
</reference>
<sequence length="181" mass="19325">MLVFWRQGYETTTVHDLTEAMGITAPSLYSAFGDKESLYLEAVGHYRKRYGAGEHSRALLAGAPTAREGVRNLLFEAVHVMGDPETPAGCMVVNSAINCSSSSSRVQAIVADCRAEAEADLRARIERGVRDGDVPATVDAAALAKFYATIIVGMSIQARDGMTCASLQAIIDAAMLAWPQA</sequence>
<feature type="DNA-binding region" description="H-T-H motif" evidence="5">
    <location>
        <begin position="13"/>
        <end position="32"/>
    </location>
</feature>
<dbReference type="KEGG" id="odi:ODI_R1019"/>
<protein>
    <submittedName>
        <fullName evidence="7">Transcriptional regulator, TetR family</fullName>
    </submittedName>
</protein>
<keyword evidence="9" id="KW-1185">Reference proteome</keyword>
<evidence type="ECO:0000256" key="1">
    <source>
        <dbReference type="ARBA" id="ARBA00022491"/>
    </source>
</evidence>
<evidence type="ECO:0000256" key="4">
    <source>
        <dbReference type="ARBA" id="ARBA00023163"/>
    </source>
</evidence>
<dbReference type="AlphaFoldDB" id="A0A1C3JWV0"/>
<evidence type="ECO:0000259" key="6">
    <source>
        <dbReference type="PROSITE" id="PS50977"/>
    </source>
</evidence>
<dbReference type="SUPFAM" id="SSF46689">
    <property type="entry name" value="Homeodomain-like"/>
    <property type="match status" value="1"/>
</dbReference>
<keyword evidence="4" id="KW-0804">Transcription</keyword>
<dbReference type="STRING" id="1851544.ODI_03769"/>
<dbReference type="PROSITE" id="PS50977">
    <property type="entry name" value="HTH_TETR_2"/>
    <property type="match status" value="1"/>
</dbReference>
<dbReference type="Pfam" id="PF16925">
    <property type="entry name" value="TetR_C_13"/>
    <property type="match status" value="1"/>
</dbReference>
<dbReference type="GO" id="GO:0003677">
    <property type="term" value="F:DNA binding"/>
    <property type="evidence" value="ECO:0007669"/>
    <property type="project" value="UniProtKB-UniRule"/>
</dbReference>